<evidence type="ECO:0000313" key="5">
    <source>
        <dbReference type="EMBL" id="MFC3809637.1"/>
    </source>
</evidence>
<evidence type="ECO:0000313" key="6">
    <source>
        <dbReference type="Proteomes" id="UP001595616"/>
    </source>
</evidence>
<dbReference type="InterPro" id="IPR006140">
    <property type="entry name" value="D-isomer_DH_NAD-bd"/>
</dbReference>
<dbReference type="PANTHER" id="PTHR42938">
    <property type="entry name" value="FORMATE DEHYDROGENASE 1"/>
    <property type="match status" value="1"/>
</dbReference>
<evidence type="ECO:0000259" key="4">
    <source>
        <dbReference type="Pfam" id="PF02826"/>
    </source>
</evidence>
<dbReference type="Pfam" id="PF00389">
    <property type="entry name" value="2-Hacid_dh"/>
    <property type="match status" value="1"/>
</dbReference>
<proteinExistence type="inferred from homology"/>
<comment type="caution">
    <text evidence="5">The sequence shown here is derived from an EMBL/GenBank/DDBJ whole genome shotgun (WGS) entry which is preliminary data.</text>
</comment>
<feature type="domain" description="D-isomer specific 2-hydroxyacid dehydrogenase NAD-binding" evidence="4">
    <location>
        <begin position="105"/>
        <end position="286"/>
    </location>
</feature>
<sequence>MKVLIVDEMHESIVQMPEELGLHVDYFPNIEYTEVLDKVSDYEGLIIRSKFKIDKSFLSHATKLRFIGRAGAGLDLIDIEACKTQNIEIFAANEGNRVAVAEHLIGMILCLFNNIEKSHQEVKNKLWLREENRGEELFGKTVGIIGFGNNGQATAERLSAFGCKILAYDKYRYGFGNHVFSEASMDEIFREADIISLHLPLTSESNKMVNAEFLNKFQKDIYVCNVARGELLVLNDLVHGIESGKVKGAVLDVLENEKINALTDTQISDFEYLINSPKVIITPHIAGWTHESYKKINQVLKDKIKRFLNI</sequence>
<dbReference type="Gene3D" id="3.40.50.720">
    <property type="entry name" value="NAD(P)-binding Rossmann-like Domain"/>
    <property type="match status" value="2"/>
</dbReference>
<dbReference type="RefSeq" id="WP_379834956.1">
    <property type="nucleotide sequence ID" value="NZ_JBHRYQ010000001.1"/>
</dbReference>
<evidence type="ECO:0000256" key="2">
    <source>
        <dbReference type="RuleBase" id="RU003719"/>
    </source>
</evidence>
<dbReference type="Pfam" id="PF02826">
    <property type="entry name" value="2-Hacid_dh_C"/>
    <property type="match status" value="1"/>
</dbReference>
<reference evidence="6" key="1">
    <citation type="journal article" date="2019" name="Int. J. Syst. Evol. Microbiol.">
        <title>The Global Catalogue of Microorganisms (GCM) 10K type strain sequencing project: providing services to taxonomists for standard genome sequencing and annotation.</title>
        <authorList>
            <consortium name="The Broad Institute Genomics Platform"/>
            <consortium name="The Broad Institute Genome Sequencing Center for Infectious Disease"/>
            <person name="Wu L."/>
            <person name="Ma J."/>
        </authorList>
    </citation>
    <scope>NUCLEOTIDE SEQUENCE [LARGE SCALE GENOMIC DNA]</scope>
    <source>
        <strain evidence="6">CECT 7956</strain>
    </source>
</reference>
<protein>
    <submittedName>
        <fullName evidence="5">NAD(P)-dependent oxidoreductase</fullName>
    </submittedName>
</protein>
<dbReference type="InterPro" id="IPR006139">
    <property type="entry name" value="D-isomer_2_OHA_DH_cat_dom"/>
</dbReference>
<dbReference type="Proteomes" id="UP001595616">
    <property type="component" value="Unassembled WGS sequence"/>
</dbReference>
<evidence type="ECO:0000256" key="1">
    <source>
        <dbReference type="ARBA" id="ARBA00023002"/>
    </source>
</evidence>
<comment type="similarity">
    <text evidence="2">Belongs to the D-isomer specific 2-hydroxyacid dehydrogenase family.</text>
</comment>
<dbReference type="EMBL" id="JBHRYQ010000001">
    <property type="protein sequence ID" value="MFC3809637.1"/>
    <property type="molecule type" value="Genomic_DNA"/>
</dbReference>
<dbReference type="PANTHER" id="PTHR42938:SF9">
    <property type="entry name" value="FORMATE DEHYDROGENASE 1"/>
    <property type="match status" value="1"/>
</dbReference>
<keyword evidence="1 2" id="KW-0560">Oxidoreductase</keyword>
<organism evidence="5 6">
    <name type="scientific">Lacihabitans lacunae</name>
    <dbReference type="NCBI Taxonomy" id="1028214"/>
    <lineage>
        <taxon>Bacteria</taxon>
        <taxon>Pseudomonadati</taxon>
        <taxon>Bacteroidota</taxon>
        <taxon>Cytophagia</taxon>
        <taxon>Cytophagales</taxon>
        <taxon>Leadbetterellaceae</taxon>
        <taxon>Lacihabitans</taxon>
    </lineage>
</organism>
<dbReference type="SUPFAM" id="SSF51735">
    <property type="entry name" value="NAD(P)-binding Rossmann-fold domains"/>
    <property type="match status" value="1"/>
</dbReference>
<dbReference type="PROSITE" id="PS00670">
    <property type="entry name" value="D_2_HYDROXYACID_DH_2"/>
    <property type="match status" value="1"/>
</dbReference>
<dbReference type="InterPro" id="IPR029753">
    <property type="entry name" value="D-isomer_DH_CS"/>
</dbReference>
<name>A0ABV7YTU7_9BACT</name>
<keyword evidence="6" id="KW-1185">Reference proteome</keyword>
<dbReference type="SUPFAM" id="SSF52283">
    <property type="entry name" value="Formate/glycerate dehydrogenase catalytic domain-like"/>
    <property type="match status" value="1"/>
</dbReference>
<feature type="domain" description="D-isomer specific 2-hydroxyacid dehydrogenase catalytic" evidence="3">
    <location>
        <begin position="3"/>
        <end position="308"/>
    </location>
</feature>
<dbReference type="InterPro" id="IPR036291">
    <property type="entry name" value="NAD(P)-bd_dom_sf"/>
</dbReference>
<accession>A0ABV7YTU7</accession>
<evidence type="ECO:0000259" key="3">
    <source>
        <dbReference type="Pfam" id="PF00389"/>
    </source>
</evidence>
<gene>
    <name evidence="5" type="ORF">ACFOOI_03140</name>
</gene>